<dbReference type="PANTHER" id="PTHR30337">
    <property type="entry name" value="COMPONENT OF ATP-DEPENDENT DSDNA EXONUCLEASE"/>
    <property type="match status" value="1"/>
</dbReference>
<sequence length="413" mass="46638">MSIRLLHFADVHIDCAATGKKDPQTGLSVRTIDFLNALDQIVDCALHESIDLVLFAGDAYRDPTPVPTFQREWGKRMKRLSDARIPVLMLPGNHDVSPASTRANALQEYDTLEVPYLHLAKSIKLWKPTELHGLPIQVLAVPWVPKSMMIAAFDTRRMTSDEIHQQLEFEISKRIETAIGEIDPQIPAVLLAHYSVPGAEYPNHQAVSLGREVTLSGGLVKNPCFSYTALGHIHKYQDLNEGFQPPVIYSGSIERVNFGESREEKGFIIAEIENHHTTCSFRKLSGRKFFNTEITISSAESFQQEVLDALPNQVDMRDAMVRLVVNYPQNWESSLDEMEIRKKTESALEFHLVRKAIQTQRIRFQDHSGISALSPMELLEKYCEIQSIDSGEIGVLMSLAQSIVDEDLQKFEI</sequence>
<comment type="similarity">
    <text evidence="1 6">Belongs to the SbcD family.</text>
</comment>
<dbReference type="OrthoDB" id="9773856at2"/>
<dbReference type="RefSeq" id="WP_062277769.1">
    <property type="nucleotide sequence ID" value="NZ_DF968179.1"/>
</dbReference>
<proteinExistence type="inferred from homology"/>
<evidence type="ECO:0000259" key="7">
    <source>
        <dbReference type="Pfam" id="PF00149"/>
    </source>
</evidence>
<feature type="domain" description="Calcineurin-like phosphoesterase" evidence="7">
    <location>
        <begin position="3"/>
        <end position="236"/>
    </location>
</feature>
<dbReference type="EMBL" id="DF968179">
    <property type="protein sequence ID" value="GAP39440.1"/>
    <property type="molecule type" value="Genomic_DNA"/>
</dbReference>
<dbReference type="GO" id="GO:0008408">
    <property type="term" value="F:3'-5' exonuclease activity"/>
    <property type="evidence" value="ECO:0007669"/>
    <property type="project" value="InterPro"/>
</dbReference>
<comment type="subunit">
    <text evidence="6">Heterodimer of SbcC and SbcD.</text>
</comment>
<evidence type="ECO:0000313" key="8">
    <source>
        <dbReference type="EMBL" id="GAP39440.1"/>
    </source>
</evidence>
<dbReference type="InterPro" id="IPR029052">
    <property type="entry name" value="Metallo-depent_PP-like"/>
</dbReference>
<dbReference type="GO" id="GO:0006310">
    <property type="term" value="P:DNA recombination"/>
    <property type="evidence" value="ECO:0007669"/>
    <property type="project" value="UniProtKB-KW"/>
</dbReference>
<dbReference type="AlphaFoldDB" id="A0A0K8PBB5"/>
<organism evidence="8">
    <name type="scientific">Flexilinea flocculi</name>
    <dbReference type="NCBI Taxonomy" id="1678840"/>
    <lineage>
        <taxon>Bacteria</taxon>
        <taxon>Bacillati</taxon>
        <taxon>Chloroflexota</taxon>
        <taxon>Anaerolineae</taxon>
        <taxon>Anaerolineales</taxon>
        <taxon>Anaerolineaceae</taxon>
        <taxon>Flexilinea</taxon>
    </lineage>
</organism>
<dbReference type="CDD" id="cd00840">
    <property type="entry name" value="MPP_Mre11_N"/>
    <property type="match status" value="1"/>
</dbReference>
<evidence type="ECO:0000256" key="4">
    <source>
        <dbReference type="ARBA" id="ARBA00022801"/>
    </source>
</evidence>
<evidence type="ECO:0000256" key="1">
    <source>
        <dbReference type="ARBA" id="ARBA00010555"/>
    </source>
</evidence>
<dbReference type="Proteomes" id="UP000053370">
    <property type="component" value="Unassembled WGS sequence"/>
</dbReference>
<dbReference type="InterPro" id="IPR004593">
    <property type="entry name" value="SbcD"/>
</dbReference>
<dbReference type="InterPro" id="IPR050535">
    <property type="entry name" value="DNA_Repair-Maintenance_Comp"/>
</dbReference>
<dbReference type="NCBIfam" id="TIGR00619">
    <property type="entry name" value="sbcd"/>
    <property type="match status" value="1"/>
</dbReference>
<evidence type="ECO:0000256" key="6">
    <source>
        <dbReference type="RuleBase" id="RU363069"/>
    </source>
</evidence>
<keyword evidence="5 6" id="KW-0269">Exonuclease</keyword>
<keyword evidence="6" id="KW-0235">DNA replication</keyword>
<dbReference type="STRING" id="1678840.ATC1_11374"/>
<dbReference type="InterPro" id="IPR004843">
    <property type="entry name" value="Calcineurin-like_PHP"/>
</dbReference>
<evidence type="ECO:0000256" key="2">
    <source>
        <dbReference type="ARBA" id="ARBA00013365"/>
    </source>
</evidence>
<name>A0A0K8PBB5_9CHLR</name>
<dbReference type="SUPFAM" id="SSF56300">
    <property type="entry name" value="Metallo-dependent phosphatases"/>
    <property type="match status" value="1"/>
</dbReference>
<evidence type="ECO:0000256" key="3">
    <source>
        <dbReference type="ARBA" id="ARBA00022722"/>
    </source>
</evidence>
<dbReference type="InterPro" id="IPR041796">
    <property type="entry name" value="Mre11_N"/>
</dbReference>
<accession>A0A0K8PBB5</accession>
<keyword evidence="3 6" id="KW-0540">Nuclease</keyword>
<dbReference type="Pfam" id="PF00149">
    <property type="entry name" value="Metallophos"/>
    <property type="match status" value="1"/>
</dbReference>
<dbReference type="PANTHER" id="PTHR30337:SF0">
    <property type="entry name" value="NUCLEASE SBCCD SUBUNIT D"/>
    <property type="match status" value="1"/>
</dbReference>
<evidence type="ECO:0000313" key="9">
    <source>
        <dbReference type="Proteomes" id="UP000053370"/>
    </source>
</evidence>
<gene>
    <name evidence="6" type="primary">sbcD</name>
    <name evidence="8" type="ORF">ATC1_11374</name>
</gene>
<keyword evidence="4 6" id="KW-0378">Hydrolase</keyword>
<reference evidence="8" key="1">
    <citation type="journal article" date="2015" name="Genome Announc.">
        <title>Draft Genome Sequence of Anaerolineae Strain TC1, a Novel Isolate from a Methanogenic Wastewater Treatment System.</title>
        <authorList>
            <person name="Matsuura N."/>
            <person name="Tourlousse D.M."/>
            <person name="Sun L."/>
            <person name="Toyonaga M."/>
            <person name="Kuroda K."/>
            <person name="Ohashi A."/>
            <person name="Cruz R."/>
            <person name="Yamaguchi T."/>
            <person name="Sekiguchi Y."/>
        </authorList>
    </citation>
    <scope>NUCLEOTIDE SEQUENCE [LARGE SCALE GENOMIC DNA]</scope>
    <source>
        <strain evidence="8">TC1</strain>
    </source>
</reference>
<evidence type="ECO:0000256" key="5">
    <source>
        <dbReference type="ARBA" id="ARBA00022839"/>
    </source>
</evidence>
<dbReference type="Gene3D" id="3.60.21.10">
    <property type="match status" value="1"/>
</dbReference>
<dbReference type="GO" id="GO:0004519">
    <property type="term" value="F:endonuclease activity"/>
    <property type="evidence" value="ECO:0007669"/>
    <property type="project" value="UniProtKB-KW"/>
</dbReference>
<dbReference type="GO" id="GO:0006260">
    <property type="term" value="P:DNA replication"/>
    <property type="evidence" value="ECO:0007669"/>
    <property type="project" value="UniProtKB-KW"/>
</dbReference>
<keyword evidence="9" id="KW-1185">Reference proteome</keyword>
<protein>
    <recommendedName>
        <fullName evidence="2 6">Nuclease SbcCD subunit D</fullName>
    </recommendedName>
</protein>
<keyword evidence="6" id="KW-0255">Endonuclease</keyword>
<keyword evidence="6" id="KW-0233">DNA recombination</keyword>
<comment type="function">
    <text evidence="6">SbcCD cleaves DNA hairpin structures. These structures can inhibit DNA replication and are intermediates in certain DNA recombination reactions. The complex acts as a 3'-&gt;5' double strand exonuclease that can open hairpins. It also has a 5' single-strand endonuclease activity.</text>
</comment>